<keyword evidence="6" id="KW-1278">Translocase</keyword>
<keyword evidence="3" id="KW-0547">Nucleotide-binding</keyword>
<dbReference type="SUPFAM" id="SSF81653">
    <property type="entry name" value="Calcium ATPase, transduction domain A"/>
    <property type="match status" value="1"/>
</dbReference>
<evidence type="ECO:0000259" key="7">
    <source>
        <dbReference type="Pfam" id="PF00122"/>
    </source>
</evidence>
<dbReference type="GO" id="GO:0015662">
    <property type="term" value="F:P-type ion transporter activity"/>
    <property type="evidence" value="ECO:0007669"/>
    <property type="project" value="TreeGrafter"/>
</dbReference>
<comment type="subcellular location">
    <subcellularLocation>
        <location evidence="1">Membrane</location>
        <topology evidence="1">Multi-pass membrane protein</topology>
    </subcellularLocation>
</comment>
<evidence type="ECO:0000256" key="4">
    <source>
        <dbReference type="ARBA" id="ARBA00022840"/>
    </source>
</evidence>
<dbReference type="PANTHER" id="PTHR45630:SF7">
    <property type="entry name" value="ENDOPLASMIC RETICULUM TRANSMEMBRANE HELIX TRANSLOCASE"/>
    <property type="match status" value="1"/>
</dbReference>
<evidence type="ECO:0000313" key="9">
    <source>
        <dbReference type="Proteomes" id="UP001346149"/>
    </source>
</evidence>
<evidence type="ECO:0000313" key="8">
    <source>
        <dbReference type="EMBL" id="KAK4787226.1"/>
    </source>
</evidence>
<keyword evidence="4" id="KW-0067">ATP-binding</keyword>
<dbReference type="Proteomes" id="UP001346149">
    <property type="component" value="Unassembled WGS sequence"/>
</dbReference>
<dbReference type="Pfam" id="PF00122">
    <property type="entry name" value="E1-E2_ATPase"/>
    <property type="match status" value="1"/>
</dbReference>
<evidence type="ECO:0000256" key="3">
    <source>
        <dbReference type="ARBA" id="ARBA00022741"/>
    </source>
</evidence>
<dbReference type="InterPro" id="IPR006544">
    <property type="entry name" value="P-type_TPase_V"/>
</dbReference>
<dbReference type="EMBL" id="JAXQNO010000012">
    <property type="protein sequence ID" value="KAK4787226.1"/>
    <property type="molecule type" value="Genomic_DNA"/>
</dbReference>
<evidence type="ECO:0000256" key="1">
    <source>
        <dbReference type="ARBA" id="ARBA00004141"/>
    </source>
</evidence>
<dbReference type="GO" id="GO:0019829">
    <property type="term" value="F:ATPase-coupled monoatomic cation transmembrane transporter activity"/>
    <property type="evidence" value="ECO:0007669"/>
    <property type="project" value="TreeGrafter"/>
</dbReference>
<name>A0AAN7LJI6_TRANT</name>
<dbReference type="AlphaFoldDB" id="A0AAN7LJI6"/>
<keyword evidence="5" id="KW-0460">Magnesium</keyword>
<keyword evidence="9" id="KW-1185">Reference proteome</keyword>
<dbReference type="PANTHER" id="PTHR45630">
    <property type="entry name" value="CATION-TRANSPORTING ATPASE-RELATED"/>
    <property type="match status" value="1"/>
</dbReference>
<dbReference type="Gene3D" id="2.70.150.10">
    <property type="entry name" value="Calcium-transporting ATPase, cytoplasmic transduction domain A"/>
    <property type="match status" value="1"/>
</dbReference>
<dbReference type="GO" id="GO:0005524">
    <property type="term" value="F:ATP binding"/>
    <property type="evidence" value="ECO:0007669"/>
    <property type="project" value="UniProtKB-KW"/>
</dbReference>
<sequence length="104" mass="11222">MLILAGSAIVNEAILTGESTPQWKVPAAGRGVNEQLSIKQDKAHVLFGGTKILQHTPDKTFPLRAPDGGCLAVVLRTGFETSQGKLMRTILFSTERVTAKQLIH</sequence>
<evidence type="ECO:0000256" key="5">
    <source>
        <dbReference type="ARBA" id="ARBA00022842"/>
    </source>
</evidence>
<evidence type="ECO:0000256" key="2">
    <source>
        <dbReference type="ARBA" id="ARBA00022723"/>
    </source>
</evidence>
<comment type="caution">
    <text evidence="8">The sequence shown here is derived from an EMBL/GenBank/DDBJ whole genome shotgun (WGS) entry which is preliminary data.</text>
</comment>
<dbReference type="InterPro" id="IPR059000">
    <property type="entry name" value="ATPase_P-type_domA"/>
</dbReference>
<dbReference type="InterPro" id="IPR008250">
    <property type="entry name" value="ATPase_P-typ_transduc_dom_A_sf"/>
</dbReference>
<proteinExistence type="predicted"/>
<dbReference type="GO" id="GO:0005789">
    <property type="term" value="C:endoplasmic reticulum membrane"/>
    <property type="evidence" value="ECO:0007669"/>
    <property type="project" value="TreeGrafter"/>
</dbReference>
<gene>
    <name evidence="8" type="ORF">SAY86_011059</name>
</gene>
<accession>A0AAN7LJI6</accession>
<feature type="domain" description="P-type ATPase A" evidence="7">
    <location>
        <begin position="3"/>
        <end position="90"/>
    </location>
</feature>
<keyword evidence="2" id="KW-0479">Metal-binding</keyword>
<organism evidence="8 9">
    <name type="scientific">Trapa natans</name>
    <name type="common">Water chestnut</name>
    <dbReference type="NCBI Taxonomy" id="22666"/>
    <lineage>
        <taxon>Eukaryota</taxon>
        <taxon>Viridiplantae</taxon>
        <taxon>Streptophyta</taxon>
        <taxon>Embryophyta</taxon>
        <taxon>Tracheophyta</taxon>
        <taxon>Spermatophyta</taxon>
        <taxon>Magnoliopsida</taxon>
        <taxon>eudicotyledons</taxon>
        <taxon>Gunneridae</taxon>
        <taxon>Pentapetalae</taxon>
        <taxon>rosids</taxon>
        <taxon>malvids</taxon>
        <taxon>Myrtales</taxon>
        <taxon>Lythraceae</taxon>
        <taxon>Trapa</taxon>
    </lineage>
</organism>
<reference evidence="8 9" key="1">
    <citation type="journal article" date="2023" name="Hortic Res">
        <title>Pangenome of water caltrop reveals structural variations and asymmetric subgenome divergence after allopolyploidization.</title>
        <authorList>
            <person name="Zhang X."/>
            <person name="Chen Y."/>
            <person name="Wang L."/>
            <person name="Yuan Y."/>
            <person name="Fang M."/>
            <person name="Shi L."/>
            <person name="Lu R."/>
            <person name="Comes H.P."/>
            <person name="Ma Y."/>
            <person name="Chen Y."/>
            <person name="Huang G."/>
            <person name="Zhou Y."/>
            <person name="Zheng Z."/>
            <person name="Qiu Y."/>
        </authorList>
    </citation>
    <scope>NUCLEOTIDE SEQUENCE [LARGE SCALE GENOMIC DNA]</scope>
    <source>
        <strain evidence="8">F231</strain>
    </source>
</reference>
<protein>
    <recommendedName>
        <fullName evidence="7">P-type ATPase A domain-containing protein</fullName>
    </recommendedName>
</protein>
<evidence type="ECO:0000256" key="6">
    <source>
        <dbReference type="ARBA" id="ARBA00022967"/>
    </source>
</evidence>
<dbReference type="GO" id="GO:0006874">
    <property type="term" value="P:intracellular calcium ion homeostasis"/>
    <property type="evidence" value="ECO:0007669"/>
    <property type="project" value="TreeGrafter"/>
</dbReference>
<dbReference type="GO" id="GO:0046872">
    <property type="term" value="F:metal ion binding"/>
    <property type="evidence" value="ECO:0007669"/>
    <property type="project" value="UniProtKB-KW"/>
</dbReference>